<keyword evidence="3" id="KW-1185">Reference proteome</keyword>
<evidence type="ECO:0000313" key="3">
    <source>
        <dbReference type="Proteomes" id="UP000076727"/>
    </source>
</evidence>
<dbReference type="EMBL" id="KV429055">
    <property type="protein sequence ID" value="KZT69781.1"/>
    <property type="molecule type" value="Genomic_DNA"/>
</dbReference>
<protein>
    <submittedName>
        <fullName evidence="2">Uncharacterized protein</fullName>
    </submittedName>
</protein>
<dbReference type="Proteomes" id="UP000076727">
    <property type="component" value="Unassembled WGS sequence"/>
</dbReference>
<feature type="region of interest" description="Disordered" evidence="1">
    <location>
        <begin position="28"/>
        <end position="63"/>
    </location>
</feature>
<reference evidence="2 3" key="1">
    <citation type="journal article" date="2016" name="Mol. Biol. Evol.">
        <title>Comparative Genomics of Early-Diverging Mushroom-Forming Fungi Provides Insights into the Origins of Lignocellulose Decay Capabilities.</title>
        <authorList>
            <person name="Nagy L.G."/>
            <person name="Riley R."/>
            <person name="Tritt A."/>
            <person name="Adam C."/>
            <person name="Daum C."/>
            <person name="Floudas D."/>
            <person name="Sun H."/>
            <person name="Yadav J.S."/>
            <person name="Pangilinan J."/>
            <person name="Larsson K.H."/>
            <person name="Matsuura K."/>
            <person name="Barry K."/>
            <person name="Labutti K."/>
            <person name="Kuo R."/>
            <person name="Ohm R.A."/>
            <person name="Bhattacharya S.S."/>
            <person name="Shirouzu T."/>
            <person name="Yoshinaga Y."/>
            <person name="Martin F.M."/>
            <person name="Grigoriev I.V."/>
            <person name="Hibbett D.S."/>
        </authorList>
    </citation>
    <scope>NUCLEOTIDE SEQUENCE [LARGE SCALE GENOMIC DNA]</scope>
    <source>
        <strain evidence="2 3">L-15889</strain>
    </source>
</reference>
<accession>A0A165QQE1</accession>
<sequence>MVTWLARQEAVDLHTSYVQWYHHRSAVPGHDSGTSDLSDSDSEDEPDTVTTTQNPTAKHQEKRAVSGYAIAKNCPFPGTPLERIETEYGATEFLPAFTEFTRTNLPGCPFKPNRMDRYDIYKNIRITYQAPAHSDIRWHKDRIRTVIGRPVKGTKPAVAAHFDTAFIRDPEAPIDEQVDPRSISGMCCVAYDICGCSPLHSQVHELREFG</sequence>
<dbReference type="OrthoDB" id="2789130at2759"/>
<dbReference type="AlphaFoldDB" id="A0A165QQE1"/>
<evidence type="ECO:0000313" key="2">
    <source>
        <dbReference type="EMBL" id="KZT69781.1"/>
    </source>
</evidence>
<feature type="compositionally biased region" description="Acidic residues" evidence="1">
    <location>
        <begin position="38"/>
        <end position="47"/>
    </location>
</feature>
<dbReference type="STRING" id="1314783.A0A165QQE1"/>
<name>A0A165QQE1_9APHY</name>
<organism evidence="2 3">
    <name type="scientific">Daedalea quercina L-15889</name>
    <dbReference type="NCBI Taxonomy" id="1314783"/>
    <lineage>
        <taxon>Eukaryota</taxon>
        <taxon>Fungi</taxon>
        <taxon>Dikarya</taxon>
        <taxon>Basidiomycota</taxon>
        <taxon>Agaricomycotina</taxon>
        <taxon>Agaricomycetes</taxon>
        <taxon>Polyporales</taxon>
        <taxon>Fomitopsis</taxon>
    </lineage>
</organism>
<gene>
    <name evidence="2" type="ORF">DAEQUDRAFT_239742</name>
</gene>
<evidence type="ECO:0000256" key="1">
    <source>
        <dbReference type="SAM" id="MobiDB-lite"/>
    </source>
</evidence>
<proteinExistence type="predicted"/>